<evidence type="ECO:0000256" key="8">
    <source>
        <dbReference type="SAM" id="MobiDB-lite"/>
    </source>
</evidence>
<dbReference type="PROSITE" id="PS00211">
    <property type="entry name" value="ABC_TRANSPORTER_1"/>
    <property type="match status" value="1"/>
</dbReference>
<dbReference type="GO" id="GO:0005886">
    <property type="term" value="C:plasma membrane"/>
    <property type="evidence" value="ECO:0007669"/>
    <property type="project" value="UniProtKB-SubCell"/>
</dbReference>
<dbReference type="InterPro" id="IPR050388">
    <property type="entry name" value="ABC_Ni/Peptide_Import"/>
</dbReference>
<accession>A0A1A9B3W5</accession>
<dbReference type="InterPro" id="IPR027417">
    <property type="entry name" value="P-loop_NTPase"/>
</dbReference>
<protein>
    <submittedName>
        <fullName evidence="10">Peptide/nickel transport system ATP-binding protein</fullName>
    </submittedName>
</protein>
<dbReference type="AlphaFoldDB" id="A0A1A9B3W5"/>
<dbReference type="NCBIfam" id="TIGR01727">
    <property type="entry name" value="oligo_HPY"/>
    <property type="match status" value="1"/>
</dbReference>
<dbReference type="FunFam" id="3.40.50.300:FF:000016">
    <property type="entry name" value="Oligopeptide ABC transporter ATP-binding component"/>
    <property type="match status" value="1"/>
</dbReference>
<evidence type="ECO:0000313" key="11">
    <source>
        <dbReference type="Proteomes" id="UP000199558"/>
    </source>
</evidence>
<keyword evidence="6 10" id="KW-0067">ATP-binding</keyword>
<evidence type="ECO:0000259" key="9">
    <source>
        <dbReference type="PROSITE" id="PS50893"/>
    </source>
</evidence>
<dbReference type="InterPro" id="IPR003439">
    <property type="entry name" value="ABC_transporter-like_ATP-bd"/>
</dbReference>
<comment type="similarity">
    <text evidence="2">Belongs to the ABC transporter superfamily.</text>
</comment>
<keyword evidence="7" id="KW-0472">Membrane</keyword>
<evidence type="ECO:0000256" key="3">
    <source>
        <dbReference type="ARBA" id="ARBA00022448"/>
    </source>
</evidence>
<evidence type="ECO:0000256" key="1">
    <source>
        <dbReference type="ARBA" id="ARBA00004202"/>
    </source>
</evidence>
<feature type="region of interest" description="Disordered" evidence="8">
    <location>
        <begin position="340"/>
        <end position="373"/>
    </location>
</feature>
<dbReference type="InterPro" id="IPR013563">
    <property type="entry name" value="Oligopep_ABC_C"/>
</dbReference>
<name>A0A1A9B3W5_9ACTN</name>
<dbReference type="Pfam" id="PF00005">
    <property type="entry name" value="ABC_tran"/>
    <property type="match status" value="1"/>
</dbReference>
<evidence type="ECO:0000313" key="10">
    <source>
        <dbReference type="EMBL" id="SBT63741.1"/>
    </source>
</evidence>
<dbReference type="GO" id="GO:0016887">
    <property type="term" value="F:ATP hydrolysis activity"/>
    <property type="evidence" value="ECO:0007669"/>
    <property type="project" value="InterPro"/>
</dbReference>
<evidence type="ECO:0000256" key="7">
    <source>
        <dbReference type="ARBA" id="ARBA00023136"/>
    </source>
</evidence>
<dbReference type="STRING" id="946078.GA0070622_0705"/>
<evidence type="ECO:0000256" key="5">
    <source>
        <dbReference type="ARBA" id="ARBA00022741"/>
    </source>
</evidence>
<feature type="domain" description="ABC transporter" evidence="9">
    <location>
        <begin position="4"/>
        <end position="256"/>
    </location>
</feature>
<comment type="subcellular location">
    <subcellularLocation>
        <location evidence="1">Cell membrane</location>
        <topology evidence="1">Peripheral membrane protein</topology>
    </subcellularLocation>
</comment>
<dbReference type="RefSeq" id="WP_091568430.1">
    <property type="nucleotide sequence ID" value="NZ_FLRH01000003.1"/>
</dbReference>
<dbReference type="PANTHER" id="PTHR43297:SF2">
    <property type="entry name" value="DIPEPTIDE TRANSPORT ATP-BINDING PROTEIN DPPD"/>
    <property type="match status" value="1"/>
</dbReference>
<dbReference type="InterPro" id="IPR017871">
    <property type="entry name" value="ABC_transporter-like_CS"/>
</dbReference>
<proteinExistence type="inferred from homology"/>
<dbReference type="OrthoDB" id="8481147at2"/>
<dbReference type="Proteomes" id="UP000199558">
    <property type="component" value="Unassembled WGS sequence"/>
</dbReference>
<dbReference type="GO" id="GO:0015833">
    <property type="term" value="P:peptide transport"/>
    <property type="evidence" value="ECO:0007669"/>
    <property type="project" value="InterPro"/>
</dbReference>
<sequence>MALLEVDDLSVTFARRGQRTVHAVDGVSFSVDAGEVVGLVGESGCGKSVTSLAIMGLLPKQPGLRVGGKAVFDGTDLIQLDDRSRRDIRGRDVAMIFQDPLSSLNPVIPIGLQVTEVLTRHRGMKGEAATREAADLLDRVGIPDPRRRLKEYPHQLSGGMRQRALIAMAVACQPRLLIADEPTTALDVTIQAQILELLKDLVRDSGTALVMITHDLGVVAGMCDTVNVLYAGRVVETATRRPLFRQPRHPYTEGLLASVPRLDAGRGERLNPIPGSVRDLLPWPDGCAFAPRCPRRVDDCVGEPPELVIAHDGRGYRCVNPVPVPGLTPGADVAATVPTEAAPGAVPAQAEPADPPAVPGFGPAAREEETPHE</sequence>
<dbReference type="PROSITE" id="PS50893">
    <property type="entry name" value="ABC_TRANSPORTER_2"/>
    <property type="match status" value="1"/>
</dbReference>
<gene>
    <name evidence="10" type="ORF">GA0070622_0705</name>
</gene>
<dbReference type="PANTHER" id="PTHR43297">
    <property type="entry name" value="OLIGOPEPTIDE TRANSPORT ATP-BINDING PROTEIN APPD"/>
    <property type="match status" value="1"/>
</dbReference>
<keyword evidence="5" id="KW-0547">Nucleotide-binding</keyword>
<reference evidence="11" key="1">
    <citation type="submission" date="2016-06" db="EMBL/GenBank/DDBJ databases">
        <authorList>
            <person name="Varghese N."/>
            <person name="Submissions Spin"/>
        </authorList>
    </citation>
    <scope>NUCLEOTIDE SEQUENCE [LARGE SCALE GENOMIC DNA]</scope>
    <source>
        <strain evidence="11">DSM 45794</strain>
    </source>
</reference>
<dbReference type="CDD" id="cd03257">
    <property type="entry name" value="ABC_NikE_OppD_transporters"/>
    <property type="match status" value="1"/>
</dbReference>
<keyword evidence="3" id="KW-0813">Transport</keyword>
<dbReference type="GO" id="GO:0005524">
    <property type="term" value="F:ATP binding"/>
    <property type="evidence" value="ECO:0007669"/>
    <property type="project" value="UniProtKB-KW"/>
</dbReference>
<evidence type="ECO:0000256" key="4">
    <source>
        <dbReference type="ARBA" id="ARBA00022475"/>
    </source>
</evidence>
<dbReference type="SUPFAM" id="SSF52540">
    <property type="entry name" value="P-loop containing nucleoside triphosphate hydrolases"/>
    <property type="match status" value="1"/>
</dbReference>
<dbReference type="Gene3D" id="3.40.50.300">
    <property type="entry name" value="P-loop containing nucleotide triphosphate hydrolases"/>
    <property type="match status" value="1"/>
</dbReference>
<evidence type="ECO:0000256" key="2">
    <source>
        <dbReference type="ARBA" id="ARBA00005417"/>
    </source>
</evidence>
<dbReference type="EMBL" id="FLRH01000003">
    <property type="protein sequence ID" value="SBT63741.1"/>
    <property type="molecule type" value="Genomic_DNA"/>
</dbReference>
<keyword evidence="11" id="KW-1185">Reference proteome</keyword>
<evidence type="ECO:0000256" key="6">
    <source>
        <dbReference type="ARBA" id="ARBA00022840"/>
    </source>
</evidence>
<keyword evidence="4" id="KW-1003">Cell membrane</keyword>
<dbReference type="SMART" id="SM00382">
    <property type="entry name" value="AAA"/>
    <property type="match status" value="1"/>
</dbReference>
<dbReference type="InterPro" id="IPR003593">
    <property type="entry name" value="AAA+_ATPase"/>
</dbReference>
<dbReference type="Pfam" id="PF08352">
    <property type="entry name" value="oligo_HPY"/>
    <property type="match status" value="1"/>
</dbReference>
<organism evidence="10 11">
    <name type="scientific">Micromonospora sediminicola</name>
    <dbReference type="NCBI Taxonomy" id="946078"/>
    <lineage>
        <taxon>Bacteria</taxon>
        <taxon>Bacillati</taxon>
        <taxon>Actinomycetota</taxon>
        <taxon>Actinomycetes</taxon>
        <taxon>Micromonosporales</taxon>
        <taxon>Micromonosporaceae</taxon>
        <taxon>Micromonospora</taxon>
    </lineage>
</organism>